<dbReference type="InterPro" id="IPR028098">
    <property type="entry name" value="Glyco_trans_4-like_N"/>
</dbReference>
<dbReference type="Pfam" id="PF13692">
    <property type="entry name" value="Glyco_trans_1_4"/>
    <property type="match status" value="1"/>
</dbReference>
<dbReference type="PANTHER" id="PTHR12526">
    <property type="entry name" value="GLYCOSYLTRANSFERASE"/>
    <property type="match status" value="1"/>
</dbReference>
<dbReference type="SUPFAM" id="SSF53756">
    <property type="entry name" value="UDP-Glycosyltransferase/glycogen phosphorylase"/>
    <property type="match status" value="1"/>
</dbReference>
<evidence type="ECO:0000259" key="1">
    <source>
        <dbReference type="Pfam" id="PF13439"/>
    </source>
</evidence>
<dbReference type="PANTHER" id="PTHR12526:SF636">
    <property type="entry name" value="BLL3647 PROTEIN"/>
    <property type="match status" value="1"/>
</dbReference>
<protein>
    <submittedName>
        <fullName evidence="2">Glycosyltransferase involved in cell wall biosynthesis</fullName>
    </submittedName>
</protein>
<proteinExistence type="predicted"/>
<dbReference type="Gene3D" id="3.40.50.2000">
    <property type="entry name" value="Glycogen Phosphorylase B"/>
    <property type="match status" value="2"/>
</dbReference>
<comment type="caution">
    <text evidence="2">The sequence shown here is derived from an EMBL/GenBank/DDBJ whole genome shotgun (WGS) entry which is preliminary data.</text>
</comment>
<keyword evidence="3" id="KW-1185">Reference proteome</keyword>
<dbReference type="AlphaFoldDB" id="A0A4V2PI81"/>
<keyword evidence="2" id="KW-0808">Transferase</keyword>
<sequence>MSAFAFAIPGDISLPTGGYAYDRRVMAEAPRAGGALTHVALPGGFPFPSPTELERSAEILRALPPGQPVLIDGLALGALPAPLLRGVERPLAALVHHPLALESGLNEGQRAELFASERAALAQVSAVIATSPSTARCLAREYGVPAERLSVAVPGTDPGLRASGTGRPLRLLAVGAVIPRKAHGVLVEALAGLNAHDWTCHIVGATDRDPDETARVAARIATHGLGARVRLTGALSPERLAGEFDAADLFVTASLFEGYGMGLTEALAHGLPIVATRAGAIPDTVPAEASLLAEPGDVASLAEALRLLFDEPDRRAVLAQAAWHHGQSLPTWMQTAAVLLAALKEMPR</sequence>
<dbReference type="CDD" id="cd03801">
    <property type="entry name" value="GT4_PimA-like"/>
    <property type="match status" value="1"/>
</dbReference>
<feature type="domain" description="Glycosyltransferase subfamily 4-like N-terminal" evidence="1">
    <location>
        <begin position="53"/>
        <end position="158"/>
    </location>
</feature>
<dbReference type="Pfam" id="PF13439">
    <property type="entry name" value="Glyco_transf_4"/>
    <property type="match status" value="1"/>
</dbReference>
<evidence type="ECO:0000313" key="3">
    <source>
        <dbReference type="Proteomes" id="UP000295030"/>
    </source>
</evidence>
<organism evidence="2 3">
    <name type="scientific">Ancylobacter aquaticus</name>
    <dbReference type="NCBI Taxonomy" id="100"/>
    <lineage>
        <taxon>Bacteria</taxon>
        <taxon>Pseudomonadati</taxon>
        <taxon>Pseudomonadota</taxon>
        <taxon>Alphaproteobacteria</taxon>
        <taxon>Hyphomicrobiales</taxon>
        <taxon>Xanthobacteraceae</taxon>
        <taxon>Ancylobacter</taxon>
    </lineage>
</organism>
<dbReference type="RefSeq" id="WP_131836539.1">
    <property type="nucleotide sequence ID" value="NZ_SMFY01000003.1"/>
</dbReference>
<dbReference type="OrthoDB" id="9781738at2"/>
<gene>
    <name evidence="2" type="ORF">EV667_3435</name>
</gene>
<accession>A0A4V2PI81</accession>
<name>A0A4V2PI81_ANCAQ</name>
<dbReference type="EMBL" id="SMFY01000003">
    <property type="protein sequence ID" value="TCK23596.1"/>
    <property type="molecule type" value="Genomic_DNA"/>
</dbReference>
<dbReference type="GO" id="GO:0016757">
    <property type="term" value="F:glycosyltransferase activity"/>
    <property type="evidence" value="ECO:0007669"/>
    <property type="project" value="UniProtKB-ARBA"/>
</dbReference>
<reference evidence="2 3" key="1">
    <citation type="submission" date="2019-03" db="EMBL/GenBank/DDBJ databases">
        <title>Genomic Encyclopedia of Type Strains, Phase IV (KMG-IV): sequencing the most valuable type-strain genomes for metagenomic binning, comparative biology and taxonomic classification.</title>
        <authorList>
            <person name="Goeker M."/>
        </authorList>
    </citation>
    <scope>NUCLEOTIDE SEQUENCE [LARGE SCALE GENOMIC DNA]</scope>
    <source>
        <strain evidence="2 3">DSM 101</strain>
    </source>
</reference>
<evidence type="ECO:0000313" key="2">
    <source>
        <dbReference type="EMBL" id="TCK23596.1"/>
    </source>
</evidence>
<dbReference type="Proteomes" id="UP000295030">
    <property type="component" value="Unassembled WGS sequence"/>
</dbReference>